<dbReference type="SUPFAM" id="SSF63999">
    <property type="entry name" value="Thiamin pyrophosphokinase, catalytic domain"/>
    <property type="match status" value="1"/>
</dbReference>
<gene>
    <name evidence="7" type="ORF">Selli1_20220</name>
    <name evidence="8" type="ORF">Selli2_11760</name>
</gene>
<dbReference type="InterPro" id="IPR036371">
    <property type="entry name" value="TPK_B1-bd_sf"/>
</dbReference>
<evidence type="ECO:0000256" key="4">
    <source>
        <dbReference type="ARBA" id="ARBA00022840"/>
    </source>
</evidence>
<evidence type="ECO:0000256" key="1">
    <source>
        <dbReference type="ARBA" id="ARBA00022679"/>
    </source>
</evidence>
<dbReference type="GO" id="GO:0009229">
    <property type="term" value="P:thiamine diphosphate biosynthetic process"/>
    <property type="evidence" value="ECO:0007669"/>
    <property type="project" value="InterPro"/>
</dbReference>
<keyword evidence="10" id="KW-1185">Reference proteome</keyword>
<evidence type="ECO:0000256" key="3">
    <source>
        <dbReference type="ARBA" id="ARBA00022777"/>
    </source>
</evidence>
<dbReference type="NCBIfam" id="TIGR01378">
    <property type="entry name" value="thi_PPkinase"/>
    <property type="match status" value="1"/>
</dbReference>
<dbReference type="PANTHER" id="PTHR41299">
    <property type="entry name" value="THIAMINE PYROPHOSPHOKINASE"/>
    <property type="match status" value="1"/>
</dbReference>
<dbReference type="InterPro" id="IPR007371">
    <property type="entry name" value="TPK_catalytic"/>
</dbReference>
<dbReference type="InterPro" id="IPR006282">
    <property type="entry name" value="Thi_PPkinase"/>
</dbReference>
<dbReference type="SMART" id="SM00983">
    <property type="entry name" value="TPK_B1_binding"/>
    <property type="match status" value="1"/>
</dbReference>
<dbReference type="RefSeq" id="WP_087169297.1">
    <property type="nucleotide sequence ID" value="NZ_BSBO01000020.1"/>
</dbReference>
<dbReference type="InterPro" id="IPR007373">
    <property type="entry name" value="Thiamin_PyroPKinase_B1-bd"/>
</dbReference>
<reference evidence="7" key="1">
    <citation type="submission" date="2022-11" db="EMBL/GenBank/DDBJ databases">
        <title>Draft genome sequence of Sellimonas catena strain 12EGH17.</title>
        <authorList>
            <person name="Hisatomi A."/>
            <person name="Ohkuma M."/>
            <person name="Sakamoto M."/>
        </authorList>
    </citation>
    <scope>NUCLEOTIDE SEQUENCE</scope>
    <source>
        <strain evidence="7">12EGH17</strain>
    </source>
</reference>
<evidence type="ECO:0000313" key="10">
    <source>
        <dbReference type="Proteomes" id="UP001145145"/>
    </source>
</evidence>
<organism evidence="8 9">
    <name type="scientific">Sellimonas catena</name>
    <dbReference type="NCBI Taxonomy" id="2994035"/>
    <lineage>
        <taxon>Bacteria</taxon>
        <taxon>Bacillati</taxon>
        <taxon>Bacillota</taxon>
        <taxon>Clostridia</taxon>
        <taxon>Lachnospirales</taxon>
        <taxon>Lachnospiraceae</taxon>
        <taxon>Sellimonas</taxon>
    </lineage>
</organism>
<dbReference type="Proteomes" id="UP001145094">
    <property type="component" value="Unassembled WGS sequence"/>
</dbReference>
<protein>
    <recommendedName>
        <fullName evidence="5">Thiamine diphosphokinase</fullName>
        <ecNumber evidence="5">2.7.6.2</ecNumber>
    </recommendedName>
</protein>
<dbReference type="PANTHER" id="PTHR41299:SF1">
    <property type="entry name" value="THIAMINE PYROPHOSPHOKINASE"/>
    <property type="match status" value="1"/>
</dbReference>
<dbReference type="GO" id="GO:0005524">
    <property type="term" value="F:ATP binding"/>
    <property type="evidence" value="ECO:0007669"/>
    <property type="project" value="UniProtKB-KW"/>
</dbReference>
<keyword evidence="3" id="KW-0418">Kinase</keyword>
<reference evidence="7" key="2">
    <citation type="submission" date="2022-11" db="EMBL/GenBank/DDBJ databases">
        <title>Draft genome sequence of Sellimonas catena strain 12EGH17.</title>
        <authorList>
            <person name="Atsushi H."/>
            <person name="Moriya O."/>
            <person name="Mitsuo S."/>
        </authorList>
    </citation>
    <scope>NUCLEOTIDE SEQUENCE</scope>
    <source>
        <strain evidence="7">12EGH17</strain>
    </source>
</reference>
<dbReference type="EMBL" id="BSBO01000020">
    <property type="protein sequence ID" value="GLG04848.1"/>
    <property type="molecule type" value="Genomic_DNA"/>
</dbReference>
<dbReference type="CDD" id="cd07995">
    <property type="entry name" value="TPK"/>
    <property type="match status" value="1"/>
</dbReference>
<dbReference type="GO" id="GO:0016301">
    <property type="term" value="F:kinase activity"/>
    <property type="evidence" value="ECO:0007669"/>
    <property type="project" value="UniProtKB-KW"/>
</dbReference>
<dbReference type="InterPro" id="IPR036759">
    <property type="entry name" value="TPK_catalytic_sf"/>
</dbReference>
<dbReference type="Proteomes" id="UP001145145">
    <property type="component" value="Unassembled WGS sequence"/>
</dbReference>
<dbReference type="Gene3D" id="3.40.50.10240">
    <property type="entry name" value="Thiamin pyrophosphokinase, catalytic domain"/>
    <property type="match status" value="1"/>
</dbReference>
<dbReference type="GO" id="GO:0006772">
    <property type="term" value="P:thiamine metabolic process"/>
    <property type="evidence" value="ECO:0007669"/>
    <property type="project" value="UniProtKB-UniRule"/>
</dbReference>
<accession>A0A9W6FEZ5</accession>
<keyword evidence="2" id="KW-0547">Nucleotide-binding</keyword>
<dbReference type="Pfam" id="PF04265">
    <property type="entry name" value="TPK_B1_binding"/>
    <property type="match status" value="1"/>
</dbReference>
<reference evidence="8 10" key="5">
    <citation type="journal article" date="2023" name="Int. J. Syst. Evol. Microbiol.">
        <title>Sellimonas catena sp. nov., isolated from human faeces.</title>
        <authorList>
            <person name="Hisatomi A."/>
            <person name="Ohkuma M."/>
            <person name="Sakamoto M."/>
        </authorList>
    </citation>
    <scope>NUCLEOTIDE SEQUENCE</scope>
    <source>
        <strain evidence="7 10">12EGH17</strain>
        <strain evidence="8">18CBH55</strain>
    </source>
</reference>
<name>A0A9W6FEZ5_9FIRM</name>
<keyword evidence="4" id="KW-0067">ATP-binding</keyword>
<reference evidence="8" key="3">
    <citation type="submission" date="2022-11" db="EMBL/GenBank/DDBJ databases">
        <title>Draft genome sequence of Sellimonas catena strain 18CBH55.</title>
        <authorList>
            <person name="Atsushi H."/>
            <person name="Moriya O."/>
            <person name="Mitsuo S."/>
        </authorList>
    </citation>
    <scope>NUCLEOTIDE SEQUENCE</scope>
    <source>
        <strain evidence="8">18CBH55</strain>
    </source>
</reference>
<dbReference type="EMBL" id="BSCH01000006">
    <property type="protein sequence ID" value="GLG89749.1"/>
    <property type="molecule type" value="Genomic_DNA"/>
</dbReference>
<dbReference type="Pfam" id="PF04263">
    <property type="entry name" value="TPK_catalytic"/>
    <property type="match status" value="1"/>
</dbReference>
<dbReference type="SUPFAM" id="SSF63862">
    <property type="entry name" value="Thiamin pyrophosphokinase, substrate-binding domain"/>
    <property type="match status" value="1"/>
</dbReference>
<dbReference type="GO" id="GO:0004788">
    <property type="term" value="F:thiamine diphosphokinase activity"/>
    <property type="evidence" value="ECO:0007669"/>
    <property type="project" value="UniProtKB-UniRule"/>
</dbReference>
<evidence type="ECO:0000256" key="5">
    <source>
        <dbReference type="NCBIfam" id="TIGR01378"/>
    </source>
</evidence>
<evidence type="ECO:0000313" key="8">
    <source>
        <dbReference type="EMBL" id="GLG89749.1"/>
    </source>
</evidence>
<dbReference type="GO" id="GO:0030975">
    <property type="term" value="F:thiamine binding"/>
    <property type="evidence" value="ECO:0007669"/>
    <property type="project" value="InterPro"/>
</dbReference>
<comment type="caution">
    <text evidence="8">The sequence shown here is derived from an EMBL/GenBank/DDBJ whole genome shotgun (WGS) entry which is preliminary data.</text>
</comment>
<feature type="domain" description="Thiamin pyrophosphokinase thiamin-binding" evidence="6">
    <location>
        <begin position="145"/>
        <end position="211"/>
    </location>
</feature>
<evidence type="ECO:0000256" key="2">
    <source>
        <dbReference type="ARBA" id="ARBA00022741"/>
    </source>
</evidence>
<evidence type="ECO:0000259" key="6">
    <source>
        <dbReference type="SMART" id="SM00983"/>
    </source>
</evidence>
<keyword evidence="1" id="KW-0808">Transferase</keyword>
<dbReference type="InterPro" id="IPR053149">
    <property type="entry name" value="TPK"/>
</dbReference>
<proteinExistence type="predicted"/>
<evidence type="ECO:0000313" key="7">
    <source>
        <dbReference type="EMBL" id="GLG04848.1"/>
    </source>
</evidence>
<evidence type="ECO:0000313" key="9">
    <source>
        <dbReference type="Proteomes" id="UP001145094"/>
    </source>
</evidence>
<reference evidence="8" key="4">
    <citation type="submission" date="2022-11" db="EMBL/GenBank/DDBJ databases">
        <title>Draft genome sequence of Sellimonas catena strain 18CBH55.</title>
        <authorList>
            <person name="Hisatomi A."/>
            <person name="Ohkuma M."/>
            <person name="Sakamoto M."/>
        </authorList>
    </citation>
    <scope>NUCLEOTIDE SEQUENCE</scope>
    <source>
        <strain evidence="8">18CBH55</strain>
    </source>
</reference>
<dbReference type="AlphaFoldDB" id="A0A9W6FEZ5"/>
<dbReference type="EC" id="2.7.6.2" evidence="5"/>
<sequence>MSRVTIIISGGAINDNFALSVLESYESKRIIGVDKGVEFLYRHKIEPEYIVGDFDSISEEVIRYYREETKIPIREYNPVKDASDTEIAIRLAITLGCDRMIILGATGCRIDHVWANVQSLEIARKAGIQAEILDSCNRIRLCDREVRLKRRNAFGKYFSLFPFGGEVEDLTIRGAKYPLNHHHLLPNDSLCVSNEIAEDELVITFAYGTLILMETKDE</sequence>